<proteinExistence type="predicted"/>
<evidence type="ECO:0000313" key="2">
    <source>
        <dbReference type="Proteomes" id="UP000295083"/>
    </source>
</evidence>
<reference evidence="1 2" key="1">
    <citation type="submission" date="2018-11" db="EMBL/GenBank/DDBJ databases">
        <title>Genome sequence and assembly of Colletotrichum spinosum.</title>
        <authorList>
            <person name="Gan P."/>
            <person name="Shirasu K."/>
        </authorList>
    </citation>
    <scope>NUCLEOTIDE SEQUENCE [LARGE SCALE GENOMIC DNA]</scope>
    <source>
        <strain evidence="1 2">CBS 515.97</strain>
    </source>
</reference>
<accession>A0A4R8PRT3</accession>
<name>A0A4R8PRT3_9PEZI</name>
<evidence type="ECO:0000313" key="1">
    <source>
        <dbReference type="EMBL" id="TDZ28422.1"/>
    </source>
</evidence>
<dbReference type="EMBL" id="QAPG01000834">
    <property type="protein sequence ID" value="TDZ28422.1"/>
    <property type="molecule type" value="Genomic_DNA"/>
</dbReference>
<organism evidence="1 2">
    <name type="scientific">Colletotrichum spinosum</name>
    <dbReference type="NCBI Taxonomy" id="1347390"/>
    <lineage>
        <taxon>Eukaryota</taxon>
        <taxon>Fungi</taxon>
        <taxon>Dikarya</taxon>
        <taxon>Ascomycota</taxon>
        <taxon>Pezizomycotina</taxon>
        <taxon>Sordariomycetes</taxon>
        <taxon>Hypocreomycetidae</taxon>
        <taxon>Glomerellales</taxon>
        <taxon>Glomerellaceae</taxon>
        <taxon>Colletotrichum</taxon>
        <taxon>Colletotrichum orbiculare species complex</taxon>
    </lineage>
</organism>
<comment type="caution">
    <text evidence="1">The sequence shown here is derived from an EMBL/GenBank/DDBJ whole genome shotgun (WGS) entry which is preliminary data.</text>
</comment>
<dbReference type="Proteomes" id="UP000295083">
    <property type="component" value="Unassembled WGS sequence"/>
</dbReference>
<keyword evidence="2" id="KW-1185">Reference proteome</keyword>
<gene>
    <name evidence="1" type="ORF">C8035_v007552</name>
</gene>
<dbReference type="AlphaFoldDB" id="A0A4R8PRT3"/>
<sequence>MSGLEPLAALGLACNILQLVGSVKSTITVAKNILDSGTIDPSLAKQNEDLTKLFGDAQDSVNKAPAPLAKDDQDLQDVARKALATAISLKEELAKISGDRRAIGGALKVPFRRRKLEELQTEILACQRALDTRLLMGLRYFKSIFNF</sequence>
<protein>
    <submittedName>
        <fullName evidence="1">Uncharacterized protein</fullName>
    </submittedName>
</protein>